<evidence type="ECO:0000256" key="1">
    <source>
        <dbReference type="ARBA" id="ARBA00008857"/>
    </source>
</evidence>
<dbReference type="SUPFAM" id="SSF56349">
    <property type="entry name" value="DNA breaking-rejoining enzymes"/>
    <property type="match status" value="1"/>
</dbReference>
<evidence type="ECO:0000256" key="4">
    <source>
        <dbReference type="ARBA" id="ARBA00023172"/>
    </source>
</evidence>
<dbReference type="AlphaFoldDB" id="A0A1I5A9A5"/>
<name>A0A1I5A9A5_9RHOB</name>
<dbReference type="Gene3D" id="1.10.443.10">
    <property type="entry name" value="Intergrase catalytic core"/>
    <property type="match status" value="1"/>
</dbReference>
<dbReference type="InterPro" id="IPR013762">
    <property type="entry name" value="Integrase-like_cat_sf"/>
</dbReference>
<dbReference type="PANTHER" id="PTHR30349">
    <property type="entry name" value="PHAGE INTEGRASE-RELATED"/>
    <property type="match status" value="1"/>
</dbReference>
<evidence type="ECO:0000256" key="2">
    <source>
        <dbReference type="ARBA" id="ARBA00022908"/>
    </source>
</evidence>
<proteinExistence type="inferred from homology"/>
<keyword evidence="7" id="KW-1185">Reference proteome</keyword>
<comment type="similarity">
    <text evidence="1">Belongs to the 'phage' integrase family.</text>
</comment>
<dbReference type="PANTHER" id="PTHR30349:SF41">
    <property type="entry name" value="INTEGRASE_RECOMBINASE PROTEIN MJ0367-RELATED"/>
    <property type="match status" value="1"/>
</dbReference>
<evidence type="ECO:0000313" key="7">
    <source>
        <dbReference type="Proteomes" id="UP000198599"/>
    </source>
</evidence>
<sequence length="477" mass="53921">MRYDEMRQHVETHFRTALQKHKERLLSEGDGSGQRANTLRSSISLVEDDIWLELAAQPDEQGSDLLSQFKTRAGVGKLTAEQDELLLQEYRKGYRSFLALALEYNANLDQYDLTQPSHSTRQSTDAAHLQGADRQPDVVAYATTVHEYLTEGQRGALWAAKTISEKRDALKLLGVITNSKPTANLTKADARKVKDVVTRLPKNRNKDSRTRDLSLADMLDVKGVDKLSTRTVNVYLSAYQSFATWAVNNGHATTNVFTGTRLANKTRDKTDQRDAFTPAQLRLLFRHLTVNPDNLVRKDDHKWPTLIAMFTGARLNEVAQLHIRNIQQLDGIWCIDINDDAGKSLKNASSRRQIPVHQALLKAGFIEFVEKRKTGVAVRLFPDLSYSTQNGYGRNVGTWFNQTLLPTLALKQKTLVFHSLRHSMTTLLSRADVPDIMVKAILGHTQVGVTHTSYFKSGFTAEQLKREIDKFDFRDTE</sequence>
<dbReference type="GO" id="GO:0006310">
    <property type="term" value="P:DNA recombination"/>
    <property type="evidence" value="ECO:0007669"/>
    <property type="project" value="UniProtKB-KW"/>
</dbReference>
<keyword evidence="3" id="KW-0238">DNA-binding</keyword>
<dbReference type="InterPro" id="IPR011010">
    <property type="entry name" value="DNA_brk_join_enz"/>
</dbReference>
<dbReference type="InterPro" id="IPR002104">
    <property type="entry name" value="Integrase_catalytic"/>
</dbReference>
<dbReference type="CDD" id="cd01184">
    <property type="entry name" value="INT_C_like_1"/>
    <property type="match status" value="1"/>
</dbReference>
<keyword evidence="4" id="KW-0233">DNA recombination</keyword>
<dbReference type="RefSeq" id="WP_177193801.1">
    <property type="nucleotide sequence ID" value="NZ_FOVP01000005.1"/>
</dbReference>
<reference evidence="7" key="1">
    <citation type="submission" date="2016-10" db="EMBL/GenBank/DDBJ databases">
        <authorList>
            <person name="Varghese N."/>
            <person name="Submissions S."/>
        </authorList>
    </citation>
    <scope>NUCLEOTIDE SEQUENCE [LARGE SCALE GENOMIC DNA]</scope>
    <source>
        <strain evidence="7">DSM 28463</strain>
    </source>
</reference>
<accession>A0A1I5A9A5</accession>
<organism evidence="6 7">
    <name type="scientific">Roseovarius lutimaris</name>
    <dbReference type="NCBI Taxonomy" id="1005928"/>
    <lineage>
        <taxon>Bacteria</taxon>
        <taxon>Pseudomonadati</taxon>
        <taxon>Pseudomonadota</taxon>
        <taxon>Alphaproteobacteria</taxon>
        <taxon>Rhodobacterales</taxon>
        <taxon>Roseobacteraceae</taxon>
        <taxon>Roseovarius</taxon>
    </lineage>
</organism>
<dbReference type="PROSITE" id="PS51898">
    <property type="entry name" value="TYR_RECOMBINASE"/>
    <property type="match status" value="1"/>
</dbReference>
<evidence type="ECO:0000313" key="6">
    <source>
        <dbReference type="EMBL" id="SFN58910.1"/>
    </source>
</evidence>
<dbReference type="GO" id="GO:0003677">
    <property type="term" value="F:DNA binding"/>
    <property type="evidence" value="ECO:0007669"/>
    <property type="project" value="UniProtKB-KW"/>
</dbReference>
<feature type="domain" description="Tyr recombinase" evidence="5">
    <location>
        <begin position="271"/>
        <end position="469"/>
    </location>
</feature>
<keyword evidence="2" id="KW-0229">DNA integration</keyword>
<gene>
    <name evidence="6" type="ORF">SAMN04487859_105160</name>
</gene>
<evidence type="ECO:0000256" key="3">
    <source>
        <dbReference type="ARBA" id="ARBA00023125"/>
    </source>
</evidence>
<dbReference type="EMBL" id="FOVP01000005">
    <property type="protein sequence ID" value="SFN58910.1"/>
    <property type="molecule type" value="Genomic_DNA"/>
</dbReference>
<dbReference type="Pfam" id="PF00589">
    <property type="entry name" value="Phage_integrase"/>
    <property type="match status" value="1"/>
</dbReference>
<evidence type="ECO:0000259" key="5">
    <source>
        <dbReference type="PROSITE" id="PS51898"/>
    </source>
</evidence>
<protein>
    <submittedName>
        <fullName evidence="6">Phage integrase family protein</fullName>
    </submittedName>
</protein>
<dbReference type="InterPro" id="IPR050090">
    <property type="entry name" value="Tyrosine_recombinase_XerCD"/>
</dbReference>
<dbReference type="Proteomes" id="UP000198599">
    <property type="component" value="Unassembled WGS sequence"/>
</dbReference>
<dbReference type="GO" id="GO:0015074">
    <property type="term" value="P:DNA integration"/>
    <property type="evidence" value="ECO:0007669"/>
    <property type="project" value="UniProtKB-KW"/>
</dbReference>